<dbReference type="EMBL" id="JBHSCQ010000022">
    <property type="protein sequence ID" value="MFC4267049.1"/>
    <property type="molecule type" value="Genomic_DNA"/>
</dbReference>
<dbReference type="PROSITE" id="PS50977">
    <property type="entry name" value="HTH_TETR_2"/>
    <property type="match status" value="1"/>
</dbReference>
<keyword evidence="7" id="KW-1185">Reference proteome</keyword>
<evidence type="ECO:0000313" key="7">
    <source>
        <dbReference type="Proteomes" id="UP001595773"/>
    </source>
</evidence>
<protein>
    <submittedName>
        <fullName evidence="6">TetR/AcrR family transcriptional regulator</fullName>
    </submittedName>
</protein>
<dbReference type="PANTHER" id="PTHR30055:SF238">
    <property type="entry name" value="MYCOFACTOCIN BIOSYNTHESIS TRANSCRIPTIONAL REGULATOR MFTR-RELATED"/>
    <property type="match status" value="1"/>
</dbReference>
<accession>A0ABV8R766</accession>
<dbReference type="RefSeq" id="WP_230065741.1">
    <property type="nucleotide sequence ID" value="NZ_BAABLL010000010.1"/>
</dbReference>
<dbReference type="SUPFAM" id="SSF46689">
    <property type="entry name" value="Homeodomain-like"/>
    <property type="match status" value="1"/>
</dbReference>
<gene>
    <name evidence="6" type="ORF">ACFOW9_15675</name>
</gene>
<name>A0ABV8R766_9MICC</name>
<dbReference type="Gene3D" id="1.10.357.10">
    <property type="entry name" value="Tetracycline Repressor, domain 2"/>
    <property type="match status" value="1"/>
</dbReference>
<evidence type="ECO:0000256" key="1">
    <source>
        <dbReference type="ARBA" id="ARBA00023015"/>
    </source>
</evidence>
<dbReference type="InterPro" id="IPR050109">
    <property type="entry name" value="HTH-type_TetR-like_transc_reg"/>
</dbReference>
<dbReference type="Pfam" id="PF00440">
    <property type="entry name" value="TetR_N"/>
    <property type="match status" value="1"/>
</dbReference>
<evidence type="ECO:0000256" key="3">
    <source>
        <dbReference type="ARBA" id="ARBA00023163"/>
    </source>
</evidence>
<reference evidence="7" key="1">
    <citation type="journal article" date="2019" name="Int. J. Syst. Evol. Microbiol.">
        <title>The Global Catalogue of Microorganisms (GCM) 10K type strain sequencing project: providing services to taxonomists for standard genome sequencing and annotation.</title>
        <authorList>
            <consortium name="The Broad Institute Genomics Platform"/>
            <consortium name="The Broad Institute Genome Sequencing Center for Infectious Disease"/>
            <person name="Wu L."/>
            <person name="Ma J."/>
        </authorList>
    </citation>
    <scope>NUCLEOTIDE SEQUENCE [LARGE SCALE GENOMIC DNA]</scope>
    <source>
        <strain evidence="7">CGMCC 1.10698</strain>
    </source>
</reference>
<dbReference type="InterPro" id="IPR023772">
    <property type="entry name" value="DNA-bd_HTH_TetR-type_CS"/>
</dbReference>
<dbReference type="InterPro" id="IPR009057">
    <property type="entry name" value="Homeodomain-like_sf"/>
</dbReference>
<proteinExistence type="predicted"/>
<evidence type="ECO:0000256" key="2">
    <source>
        <dbReference type="ARBA" id="ARBA00023125"/>
    </source>
</evidence>
<feature type="DNA-binding region" description="H-T-H motif" evidence="4">
    <location>
        <begin position="37"/>
        <end position="56"/>
    </location>
</feature>
<comment type="caution">
    <text evidence="6">The sequence shown here is derived from an EMBL/GenBank/DDBJ whole genome shotgun (WGS) entry which is preliminary data.</text>
</comment>
<dbReference type="InterPro" id="IPR001647">
    <property type="entry name" value="HTH_TetR"/>
</dbReference>
<evidence type="ECO:0000313" key="6">
    <source>
        <dbReference type="EMBL" id="MFC4267049.1"/>
    </source>
</evidence>
<dbReference type="PANTHER" id="PTHR30055">
    <property type="entry name" value="HTH-TYPE TRANSCRIPTIONAL REGULATOR RUTR"/>
    <property type="match status" value="1"/>
</dbReference>
<dbReference type="PROSITE" id="PS01081">
    <property type="entry name" value="HTH_TETR_1"/>
    <property type="match status" value="1"/>
</dbReference>
<organism evidence="6 7">
    <name type="scientific">Arthrobacter cryoconiti</name>
    <dbReference type="NCBI Taxonomy" id="748907"/>
    <lineage>
        <taxon>Bacteria</taxon>
        <taxon>Bacillati</taxon>
        <taxon>Actinomycetota</taxon>
        <taxon>Actinomycetes</taxon>
        <taxon>Micrococcales</taxon>
        <taxon>Micrococcaceae</taxon>
        <taxon>Arthrobacter</taxon>
    </lineage>
</organism>
<sequence>MQKTAVPLRERNRLDTWALIHGAASTMALSDGLNHTTVEAISESAGISKRTFFNYFPTKEDAILGVQEPVLNDDAVTAFRANSSADLFGSTVRLMTSVVRTMFPEEPVLPRRKELMEQCPELRKRMFAHVNTAETLVESVLTERYSEGGSASSGVTLDSDGATALLLLAGTVMRFTYRRDPSAAFSDGSAAVDESIEIFREAIQATL</sequence>
<evidence type="ECO:0000259" key="5">
    <source>
        <dbReference type="PROSITE" id="PS50977"/>
    </source>
</evidence>
<keyword evidence="2 4" id="KW-0238">DNA-binding</keyword>
<feature type="domain" description="HTH tetR-type" evidence="5">
    <location>
        <begin position="14"/>
        <end position="74"/>
    </location>
</feature>
<keyword evidence="3" id="KW-0804">Transcription</keyword>
<keyword evidence="1" id="KW-0805">Transcription regulation</keyword>
<evidence type="ECO:0000256" key="4">
    <source>
        <dbReference type="PROSITE-ProRule" id="PRU00335"/>
    </source>
</evidence>
<dbReference type="Proteomes" id="UP001595773">
    <property type="component" value="Unassembled WGS sequence"/>
</dbReference>